<dbReference type="AlphaFoldDB" id="A0A9D3Y481"/>
<protein>
    <submittedName>
        <fullName evidence="3">Uncharacterized protein</fullName>
    </submittedName>
</protein>
<keyword evidence="2" id="KW-1133">Transmembrane helix</keyword>
<feature type="region of interest" description="Disordered" evidence="1">
    <location>
        <begin position="348"/>
        <end position="367"/>
    </location>
</feature>
<feature type="region of interest" description="Disordered" evidence="1">
    <location>
        <begin position="1"/>
        <end position="29"/>
    </location>
</feature>
<comment type="caution">
    <text evidence="3">The sequence shown here is derived from an EMBL/GenBank/DDBJ whole genome shotgun (WGS) entry which is preliminary data.</text>
</comment>
<reference evidence="3" key="2">
    <citation type="submission" date="2020-11" db="EMBL/GenBank/DDBJ databases">
        <authorList>
            <person name="McCartney M.A."/>
            <person name="Auch B."/>
            <person name="Kono T."/>
            <person name="Mallez S."/>
            <person name="Becker A."/>
            <person name="Gohl D.M."/>
            <person name="Silverstein K.A.T."/>
            <person name="Koren S."/>
            <person name="Bechman K.B."/>
            <person name="Herman A."/>
            <person name="Abrahante J.E."/>
            <person name="Garbe J."/>
        </authorList>
    </citation>
    <scope>NUCLEOTIDE SEQUENCE</scope>
    <source>
        <strain evidence="3">Duluth1</strain>
        <tissue evidence="3">Whole animal</tissue>
    </source>
</reference>
<evidence type="ECO:0000256" key="1">
    <source>
        <dbReference type="SAM" id="MobiDB-lite"/>
    </source>
</evidence>
<evidence type="ECO:0000313" key="4">
    <source>
        <dbReference type="Proteomes" id="UP000828390"/>
    </source>
</evidence>
<keyword evidence="2" id="KW-0472">Membrane</keyword>
<dbReference type="EMBL" id="JAIWYP010000033">
    <property type="protein sequence ID" value="KAH3691629.1"/>
    <property type="molecule type" value="Genomic_DNA"/>
</dbReference>
<evidence type="ECO:0000256" key="2">
    <source>
        <dbReference type="SAM" id="Phobius"/>
    </source>
</evidence>
<name>A0A9D3Y481_DREPO</name>
<evidence type="ECO:0000313" key="3">
    <source>
        <dbReference type="EMBL" id="KAH3691629.1"/>
    </source>
</evidence>
<dbReference type="Proteomes" id="UP000828390">
    <property type="component" value="Unassembled WGS sequence"/>
</dbReference>
<keyword evidence="2" id="KW-0812">Transmembrane</keyword>
<organism evidence="3 4">
    <name type="scientific">Dreissena polymorpha</name>
    <name type="common">Zebra mussel</name>
    <name type="synonym">Mytilus polymorpha</name>
    <dbReference type="NCBI Taxonomy" id="45954"/>
    <lineage>
        <taxon>Eukaryota</taxon>
        <taxon>Metazoa</taxon>
        <taxon>Spiralia</taxon>
        <taxon>Lophotrochozoa</taxon>
        <taxon>Mollusca</taxon>
        <taxon>Bivalvia</taxon>
        <taxon>Autobranchia</taxon>
        <taxon>Heteroconchia</taxon>
        <taxon>Euheterodonta</taxon>
        <taxon>Imparidentia</taxon>
        <taxon>Neoheterodontei</taxon>
        <taxon>Myida</taxon>
        <taxon>Dreissenoidea</taxon>
        <taxon>Dreissenidae</taxon>
        <taxon>Dreissena</taxon>
    </lineage>
</organism>
<sequence>MDTVESVSREEPVLGVYGGDNENAPRVGSETTNSRHLIYYTTAIYSLGLVGYDEITTISQIDVIPGPGPYEASAHTSGILHILRIFVWVGVSAPSKEDVIPNGRVQWPSKIQGTIPLNGITLIAKILNWCKAHQDSFAANVSSVMGDMDFEKQIVVAMAAAISGLAVAIACVVAAIVYKRRKLKQRQKLLDANMQRGTSRRIQRNPSFNAQYQGISETTLSTDAPFIISGNLITPTSERVNPVYLDEDGLTLKRNQSLRLDNSISSIPRARVGDARKTWGYENDTDFGEVDVHCGNSMTANRHEPDSASQCQNRDRYDGRPTSAVTSPADAWFKGRLGSFRYMDDSSATGTDRHITHGTGRTLHGNPMLKRVQSTPARRQGQTAKENSAFNRNQSLMSRDQIVPAPQTQSERAGVHFYRANTPGVEQSDDNRTQFSMRRSGSLLWRDNRIGNFS</sequence>
<proteinExistence type="predicted"/>
<keyword evidence="4" id="KW-1185">Reference proteome</keyword>
<feature type="transmembrane region" description="Helical" evidence="2">
    <location>
        <begin position="154"/>
        <end position="178"/>
    </location>
</feature>
<reference evidence="3" key="1">
    <citation type="journal article" date="2019" name="bioRxiv">
        <title>The Genome of the Zebra Mussel, Dreissena polymorpha: A Resource for Invasive Species Research.</title>
        <authorList>
            <person name="McCartney M.A."/>
            <person name="Auch B."/>
            <person name="Kono T."/>
            <person name="Mallez S."/>
            <person name="Zhang Y."/>
            <person name="Obille A."/>
            <person name="Becker A."/>
            <person name="Abrahante J.E."/>
            <person name="Garbe J."/>
            <person name="Badalamenti J.P."/>
            <person name="Herman A."/>
            <person name="Mangelson H."/>
            <person name="Liachko I."/>
            <person name="Sullivan S."/>
            <person name="Sone E.D."/>
            <person name="Koren S."/>
            <person name="Silverstein K.A.T."/>
            <person name="Beckman K.B."/>
            <person name="Gohl D.M."/>
        </authorList>
    </citation>
    <scope>NUCLEOTIDE SEQUENCE</scope>
    <source>
        <strain evidence="3">Duluth1</strain>
        <tissue evidence="3">Whole animal</tissue>
    </source>
</reference>
<feature type="region of interest" description="Disordered" evidence="1">
    <location>
        <begin position="298"/>
        <end position="325"/>
    </location>
</feature>
<gene>
    <name evidence="3" type="ORF">DPMN_190984</name>
</gene>
<accession>A0A9D3Y481</accession>